<evidence type="ECO:0008006" key="3">
    <source>
        <dbReference type="Google" id="ProtNLM"/>
    </source>
</evidence>
<keyword evidence="1" id="KW-0812">Transmembrane</keyword>
<dbReference type="InterPro" id="IPR032637">
    <property type="entry name" value="Phage_holin-like"/>
</dbReference>
<protein>
    <recommendedName>
        <fullName evidence="3">Phage holin</fullName>
    </recommendedName>
</protein>
<evidence type="ECO:0000313" key="2">
    <source>
        <dbReference type="EMBL" id="MHO02927.1"/>
    </source>
</evidence>
<proteinExistence type="predicted"/>
<organism evidence="2">
    <name type="scientific">Escherichia coli</name>
    <dbReference type="NCBI Taxonomy" id="562"/>
    <lineage>
        <taxon>Bacteria</taxon>
        <taxon>Pseudomonadati</taxon>
        <taxon>Pseudomonadota</taxon>
        <taxon>Gammaproteobacteria</taxon>
        <taxon>Enterobacterales</taxon>
        <taxon>Enterobacteriaceae</taxon>
        <taxon>Escherichia</taxon>
    </lineage>
</organism>
<feature type="transmembrane region" description="Helical" evidence="1">
    <location>
        <begin position="20"/>
        <end position="42"/>
    </location>
</feature>
<keyword evidence="1" id="KW-1133">Transmembrane helix</keyword>
<dbReference type="Pfam" id="PF16931">
    <property type="entry name" value="Phage_holin_8"/>
    <property type="match status" value="1"/>
</dbReference>
<feature type="transmembrane region" description="Helical" evidence="1">
    <location>
        <begin position="88"/>
        <end position="106"/>
    </location>
</feature>
<sequence>MPEPISSSAATSTLTGLALLSLFPGVDPGVLLGAFAGALVFIATTAELGNLRKAGLFVAAFVAGALAAPLVAAMLASVLPLSVEVPRAVGAMLAAALAVHLLQWILRKTPEDLLRLRKGD</sequence>
<keyword evidence="1" id="KW-0472">Membrane</keyword>
<dbReference type="AlphaFoldDB" id="A0A3L0VXL9"/>
<evidence type="ECO:0000256" key="1">
    <source>
        <dbReference type="SAM" id="Phobius"/>
    </source>
</evidence>
<accession>A0A3L0VXL9</accession>
<reference evidence="2" key="1">
    <citation type="submission" date="2018-10" db="EMBL/GenBank/DDBJ databases">
        <authorList>
            <consortium name="NARMS: The National Antimicrobial Resistance Monitoring System"/>
        </authorList>
    </citation>
    <scope>NUCLEOTIDE SEQUENCE [LARGE SCALE GENOMIC DNA]</scope>
    <source>
        <strain evidence="2">CVM N17EC0388</strain>
    </source>
</reference>
<name>A0A3L0VXL9_ECOLX</name>
<feature type="transmembrane region" description="Helical" evidence="1">
    <location>
        <begin position="54"/>
        <end position="76"/>
    </location>
</feature>
<dbReference type="EMBL" id="RNRV01000001">
    <property type="protein sequence ID" value="MHO02927.1"/>
    <property type="molecule type" value="Genomic_DNA"/>
</dbReference>
<gene>
    <name evidence="2" type="ORF">D9F05_00770</name>
</gene>
<comment type="caution">
    <text evidence="2">The sequence shown here is derived from an EMBL/GenBank/DDBJ whole genome shotgun (WGS) entry which is preliminary data.</text>
</comment>